<keyword evidence="2" id="KW-1185">Reference proteome</keyword>
<evidence type="ECO:0000313" key="1">
    <source>
        <dbReference type="EMBL" id="ALI54136.1"/>
    </source>
</evidence>
<protein>
    <submittedName>
        <fullName evidence="1">Uncharacterized protein</fullName>
    </submittedName>
</protein>
<dbReference type="AlphaFoldDB" id="A0A0N9ZLL7"/>
<dbReference type="EMBL" id="CP012023">
    <property type="protein sequence ID" value="ALI54136.1"/>
    <property type="molecule type" value="Genomic_DNA"/>
</dbReference>
<name>A0A0N9ZLL7_9RHOB</name>
<dbReference type="PATRIC" id="fig|1397108.4.peg.198"/>
<reference evidence="1 2" key="1">
    <citation type="submission" date="2015-05" db="EMBL/GenBank/DDBJ databases">
        <authorList>
            <person name="Wang D.B."/>
            <person name="Wang M."/>
        </authorList>
    </citation>
    <scope>NUCLEOTIDE SEQUENCE [LARGE SCALE GENOMIC DNA]</scope>
    <source>
        <strain evidence="1 2">IMCC 12053</strain>
    </source>
</reference>
<dbReference type="STRING" id="1397108.IMCC12053_186"/>
<dbReference type="Proteomes" id="UP000064920">
    <property type="component" value="Chromosome"/>
</dbReference>
<accession>A0A0N9ZLL7</accession>
<dbReference type="KEGG" id="cmar:IMCC12053_186"/>
<evidence type="ECO:0000313" key="2">
    <source>
        <dbReference type="Proteomes" id="UP000064920"/>
    </source>
</evidence>
<organism evidence="1 2">
    <name type="scientific">Celeribacter marinus</name>
    <dbReference type="NCBI Taxonomy" id="1397108"/>
    <lineage>
        <taxon>Bacteria</taxon>
        <taxon>Pseudomonadati</taxon>
        <taxon>Pseudomonadota</taxon>
        <taxon>Alphaproteobacteria</taxon>
        <taxon>Rhodobacterales</taxon>
        <taxon>Roseobacteraceae</taxon>
        <taxon>Celeribacter</taxon>
    </lineage>
</organism>
<proteinExistence type="predicted"/>
<gene>
    <name evidence="1" type="ORF">IMCC12053_186</name>
</gene>
<sequence length="58" mass="6763">MTTATLDPITHRFNKRMVTAFVCCNRVRLRGRGMGVFDFTQEAVFKDETQADLRFHPE</sequence>